<reference evidence="1" key="1">
    <citation type="journal article" date="2020" name="J. ISSAAS">
        <title>Lactobacilli and other gastrointestinal microbiota of Peromyscus leucopus, reservoir host for agents of Lyme disease and other zoonoses in North America.</title>
        <authorList>
            <person name="Milovic A."/>
            <person name="Bassam K."/>
            <person name="Shao H."/>
            <person name="Chatzistamou I."/>
            <person name="Tufts D.M."/>
            <person name="Diuk-Wasser M."/>
            <person name="Barbour A.G."/>
        </authorList>
    </citation>
    <scope>NUCLEOTIDE SEQUENCE</scope>
    <source>
        <strain evidence="1">LL50</strain>
    </source>
</reference>
<sequence>MPEKPPGKSSPTETNETMFTEKITAARKISKMRLKSEGVGIIVVICDIIVLP</sequence>
<name>A0A650EPL9_9SPIO</name>
<dbReference type="EMBL" id="MN577574">
    <property type="protein sequence ID" value="QGT51536.1"/>
    <property type="molecule type" value="Genomic_DNA"/>
</dbReference>
<gene>
    <name evidence="1" type="ORF">Unknown280_2280</name>
</gene>
<protein>
    <submittedName>
        <fullName evidence="1">Uncharacterized protein</fullName>
    </submittedName>
</protein>
<organism evidence="1">
    <name type="scientific">uncultured Spirochaetaceae bacterium</name>
    <dbReference type="NCBI Taxonomy" id="201186"/>
    <lineage>
        <taxon>Bacteria</taxon>
        <taxon>Pseudomonadati</taxon>
        <taxon>Spirochaetota</taxon>
        <taxon>Spirochaetia</taxon>
        <taxon>Spirochaetales</taxon>
        <taxon>Spirochaetaceae</taxon>
        <taxon>environmental samples</taxon>
    </lineage>
</organism>
<accession>A0A650EPL9</accession>
<evidence type="ECO:0000313" key="1">
    <source>
        <dbReference type="EMBL" id="QGT51536.1"/>
    </source>
</evidence>
<proteinExistence type="predicted"/>
<dbReference type="AlphaFoldDB" id="A0A650EPL9"/>